<proteinExistence type="predicted"/>
<name>A0ABQ2CWP4_9DEIO</name>
<organism evidence="1 2">
    <name type="scientific">Deinococcus roseus</name>
    <dbReference type="NCBI Taxonomy" id="392414"/>
    <lineage>
        <taxon>Bacteria</taxon>
        <taxon>Thermotogati</taxon>
        <taxon>Deinococcota</taxon>
        <taxon>Deinococci</taxon>
        <taxon>Deinococcales</taxon>
        <taxon>Deinococcaceae</taxon>
        <taxon>Deinococcus</taxon>
    </lineage>
</organism>
<reference evidence="2" key="1">
    <citation type="journal article" date="2019" name="Int. J. Syst. Evol. Microbiol.">
        <title>The Global Catalogue of Microorganisms (GCM) 10K type strain sequencing project: providing services to taxonomists for standard genome sequencing and annotation.</title>
        <authorList>
            <consortium name="The Broad Institute Genomics Platform"/>
            <consortium name="The Broad Institute Genome Sequencing Center for Infectious Disease"/>
            <person name="Wu L."/>
            <person name="Ma J."/>
        </authorList>
    </citation>
    <scope>NUCLEOTIDE SEQUENCE [LARGE SCALE GENOMIC DNA]</scope>
    <source>
        <strain evidence="2">JCM 14370</strain>
    </source>
</reference>
<protein>
    <recommendedName>
        <fullName evidence="3">Serine kinase</fullName>
    </recommendedName>
</protein>
<evidence type="ECO:0008006" key="3">
    <source>
        <dbReference type="Google" id="ProtNLM"/>
    </source>
</evidence>
<dbReference type="EMBL" id="BMOD01000003">
    <property type="protein sequence ID" value="GGJ28310.1"/>
    <property type="molecule type" value="Genomic_DNA"/>
</dbReference>
<keyword evidence="2" id="KW-1185">Reference proteome</keyword>
<dbReference type="RefSeq" id="WP_189001575.1">
    <property type="nucleotide sequence ID" value="NZ_BMOD01000003.1"/>
</dbReference>
<accession>A0ABQ2CWP4</accession>
<dbReference type="InterPro" id="IPR027417">
    <property type="entry name" value="P-loop_NTPase"/>
</dbReference>
<evidence type="ECO:0000313" key="1">
    <source>
        <dbReference type="EMBL" id="GGJ28310.1"/>
    </source>
</evidence>
<evidence type="ECO:0000313" key="2">
    <source>
        <dbReference type="Proteomes" id="UP000632222"/>
    </source>
</evidence>
<sequence length="301" mass="33847">MTPENPPPLTLNILSLELCFEGLPAALQEALWLDWLRPYDLPTLQHYQVREASLETPANLQKIPFQAAEVYSSKVEGGVLLACRDNLLKVDFAHQQLLYWGNGPSLRLLFQLGISEVLRLMGFLPLHASAVLLEGGATVLLGKSGTGKTTTLLQAARSGIPALAEDWSWLAEDLTFYPWDRGLHLLPDTAERFEDVLPAERTWMPRGDRHKWHFAVQDLPWFQPAAHPLKAFWMLKRHHTTLLQDLPALEKVRSLWEACGMPLSSEAAQLAQQRINGLLSLPARQLLMGYEVHFADLLNGN</sequence>
<dbReference type="Gene3D" id="3.40.50.300">
    <property type="entry name" value="P-loop containing nucleotide triphosphate hydrolases"/>
    <property type="match status" value="1"/>
</dbReference>
<dbReference type="Proteomes" id="UP000632222">
    <property type="component" value="Unassembled WGS sequence"/>
</dbReference>
<comment type="caution">
    <text evidence="1">The sequence shown here is derived from an EMBL/GenBank/DDBJ whole genome shotgun (WGS) entry which is preliminary data.</text>
</comment>
<dbReference type="SUPFAM" id="SSF53795">
    <property type="entry name" value="PEP carboxykinase-like"/>
    <property type="match status" value="1"/>
</dbReference>
<gene>
    <name evidence="1" type="ORF">GCM10008938_12990</name>
</gene>